<sequence length="454" mass="47614">MARLGSPYKKQKSVPMARRPFALAALPVVLLALSSCAGADQSQRSGGTGGGRSAPGMAPVSPIAPAAALSPAAEQAAFAQWLVGMRAEALAAGISRATVDSALGRARIEPRIVELDRKQPEFNKTLAGYFASTLPDSRIAKAREMMALHAPLLRSLEQRYGVPGRFLVAFWGLETNFGGTLGSFRVVDALSTLAFEGRRGAFFRAQLLDALRIIDAGHVSADAMIGSWAGAMGQTQFMPSTFRAHAVDYDGDGRIDIWGSLPDALASAAKYLSDLGWKGAEPWGWEVVLPAGLDLARVGLEERRPLADWAALGLRGADGRALGAGARAGVTAALLLPAGYRGPAFLVTDNYFSILKWNRSMLYALAVGLLADRAAGGGPLVHPPPADEAPLRSADVAEIQSRLSALGYDAGTADGVIGAQTRVAIRAYQASIGAPADGYANDALLADLRRRSGR</sequence>
<dbReference type="GO" id="GO:0009253">
    <property type="term" value="P:peptidoglycan catabolic process"/>
    <property type="evidence" value="ECO:0007669"/>
    <property type="project" value="TreeGrafter"/>
</dbReference>
<dbReference type="Gene3D" id="1.10.101.10">
    <property type="entry name" value="PGBD-like superfamily/PGBD"/>
    <property type="match status" value="1"/>
</dbReference>
<dbReference type="InterPro" id="IPR043426">
    <property type="entry name" value="MltB-like"/>
</dbReference>
<dbReference type="FunFam" id="1.10.8.350:FF:000001">
    <property type="entry name" value="Lytic murein transglycosylase B"/>
    <property type="match status" value="1"/>
</dbReference>
<evidence type="ECO:0000313" key="4">
    <source>
        <dbReference type="EMBL" id="ABC22506.1"/>
    </source>
</evidence>
<dbReference type="CAZy" id="GH103">
    <property type="family name" value="Glycoside Hydrolase Family 103"/>
</dbReference>
<dbReference type="eggNOG" id="COG3409">
    <property type="taxonomic scope" value="Bacteria"/>
</dbReference>
<dbReference type="Pfam" id="PF13406">
    <property type="entry name" value="SLT_2"/>
    <property type="match status" value="1"/>
</dbReference>
<dbReference type="HOGENOM" id="CLU_035402_0_2_5"/>
<dbReference type="SUPFAM" id="SSF47090">
    <property type="entry name" value="PGBD-like"/>
    <property type="match status" value="1"/>
</dbReference>
<keyword evidence="5" id="KW-1185">Reference proteome</keyword>
<dbReference type="PANTHER" id="PTHR30163">
    <property type="entry name" value="MEMBRANE-BOUND LYTIC MUREIN TRANSGLYCOSYLASE B"/>
    <property type="match status" value="1"/>
</dbReference>
<evidence type="ECO:0000259" key="2">
    <source>
        <dbReference type="Pfam" id="PF01471"/>
    </source>
</evidence>
<protein>
    <submittedName>
        <fullName evidence="4">Lytic murein transglycosylase</fullName>
    </submittedName>
</protein>
<dbReference type="Gene3D" id="1.10.8.350">
    <property type="entry name" value="Bacterial muramidase"/>
    <property type="match status" value="1"/>
</dbReference>
<organism evidence="4 5">
    <name type="scientific">Rhodospirillum rubrum (strain ATCC 11170 / ATH 1.1.1 / DSM 467 / LMG 4362 / NCIMB 8255 / S1)</name>
    <dbReference type="NCBI Taxonomy" id="269796"/>
    <lineage>
        <taxon>Bacteria</taxon>
        <taxon>Pseudomonadati</taxon>
        <taxon>Pseudomonadota</taxon>
        <taxon>Alphaproteobacteria</taxon>
        <taxon>Rhodospirillales</taxon>
        <taxon>Rhodospirillaceae</taxon>
        <taxon>Rhodospirillum</taxon>
    </lineage>
</organism>
<dbReference type="InterPro" id="IPR023346">
    <property type="entry name" value="Lysozyme-like_dom_sf"/>
</dbReference>
<dbReference type="PANTHER" id="PTHR30163:SF8">
    <property type="entry name" value="LYTIC MUREIN TRANSGLYCOSYLASE"/>
    <property type="match status" value="1"/>
</dbReference>
<dbReference type="GO" id="GO:0008933">
    <property type="term" value="F:peptidoglycan lytic transglycosylase activity"/>
    <property type="evidence" value="ECO:0007669"/>
    <property type="project" value="TreeGrafter"/>
</dbReference>
<dbReference type="Proteomes" id="UP000001929">
    <property type="component" value="Chromosome"/>
</dbReference>
<dbReference type="eggNOG" id="COG2951">
    <property type="taxonomic scope" value="Bacteria"/>
</dbReference>
<dbReference type="PATRIC" id="fig|269796.9.peg.1784"/>
<dbReference type="EnsemblBacteria" id="ABC22506">
    <property type="protein sequence ID" value="ABC22506"/>
    <property type="gene ID" value="Rru_A1706"/>
</dbReference>
<proteinExistence type="predicted"/>
<dbReference type="InterPro" id="IPR036366">
    <property type="entry name" value="PGBDSf"/>
</dbReference>
<dbReference type="PhylomeDB" id="Q2RTN9"/>
<evidence type="ECO:0000259" key="3">
    <source>
        <dbReference type="Pfam" id="PF13406"/>
    </source>
</evidence>
<feature type="domain" description="Peptidoglycan binding-like" evidence="2">
    <location>
        <begin position="393"/>
        <end position="446"/>
    </location>
</feature>
<feature type="domain" description="Transglycosylase SLT" evidence="3">
    <location>
        <begin position="78"/>
        <end position="372"/>
    </location>
</feature>
<dbReference type="CDD" id="cd13399">
    <property type="entry name" value="Slt35-like"/>
    <property type="match status" value="1"/>
</dbReference>
<feature type="signal peptide" evidence="1">
    <location>
        <begin position="1"/>
        <end position="39"/>
    </location>
</feature>
<dbReference type="AlphaFoldDB" id="Q2RTN9"/>
<dbReference type="InterPro" id="IPR031304">
    <property type="entry name" value="SLT_2"/>
</dbReference>
<gene>
    <name evidence="4" type="ordered locus">Rru_A1706</name>
</gene>
<evidence type="ECO:0000256" key="1">
    <source>
        <dbReference type="SAM" id="SignalP"/>
    </source>
</evidence>
<dbReference type="STRING" id="269796.Rru_A1706"/>
<dbReference type="SUPFAM" id="SSF53955">
    <property type="entry name" value="Lysozyme-like"/>
    <property type="match status" value="1"/>
</dbReference>
<dbReference type="InterPro" id="IPR011970">
    <property type="entry name" value="MltB_2"/>
</dbReference>
<evidence type="ECO:0000313" key="5">
    <source>
        <dbReference type="Proteomes" id="UP000001929"/>
    </source>
</evidence>
<dbReference type="EMBL" id="CP000230">
    <property type="protein sequence ID" value="ABC22506.1"/>
    <property type="molecule type" value="Genomic_DNA"/>
</dbReference>
<dbReference type="NCBIfam" id="TIGR02283">
    <property type="entry name" value="MltB_2"/>
    <property type="match status" value="1"/>
</dbReference>
<reference evidence="4 5" key="1">
    <citation type="journal article" date="2011" name="Stand. Genomic Sci.">
        <title>Complete genome sequence of Rhodospirillum rubrum type strain (S1).</title>
        <authorList>
            <person name="Munk A.C."/>
            <person name="Copeland A."/>
            <person name="Lucas S."/>
            <person name="Lapidus A."/>
            <person name="Del Rio T.G."/>
            <person name="Barry K."/>
            <person name="Detter J.C."/>
            <person name="Hammon N."/>
            <person name="Israni S."/>
            <person name="Pitluck S."/>
            <person name="Brettin T."/>
            <person name="Bruce D."/>
            <person name="Han C."/>
            <person name="Tapia R."/>
            <person name="Gilna P."/>
            <person name="Schmutz J."/>
            <person name="Larimer F."/>
            <person name="Land M."/>
            <person name="Kyrpides N.C."/>
            <person name="Mavromatis K."/>
            <person name="Richardson P."/>
            <person name="Rohde M."/>
            <person name="Goker M."/>
            <person name="Klenk H.P."/>
            <person name="Zhang Y."/>
            <person name="Roberts G.P."/>
            <person name="Reslewic S."/>
            <person name="Schwartz D.C."/>
        </authorList>
    </citation>
    <scope>NUCLEOTIDE SEQUENCE [LARGE SCALE GENOMIC DNA]</scope>
    <source>
        <strain evidence="5">ATCC 11170 / ATH 1.1.1 / DSM 467 / LMG 4362 / NCIMB 8255 / S1</strain>
    </source>
</reference>
<keyword evidence="1" id="KW-0732">Signal</keyword>
<accession>Q2RTN9</accession>
<dbReference type="Gene3D" id="1.10.530.10">
    <property type="match status" value="1"/>
</dbReference>
<dbReference type="InterPro" id="IPR002477">
    <property type="entry name" value="Peptidoglycan-bd-like"/>
</dbReference>
<dbReference type="KEGG" id="rru:Rru_A1706"/>
<dbReference type="InterPro" id="IPR036365">
    <property type="entry name" value="PGBD-like_sf"/>
</dbReference>
<name>Q2RTN9_RHORT</name>
<dbReference type="Pfam" id="PF01471">
    <property type="entry name" value="PG_binding_1"/>
    <property type="match status" value="1"/>
</dbReference>
<feature type="chain" id="PRO_5004214932" evidence="1">
    <location>
        <begin position="40"/>
        <end position="454"/>
    </location>
</feature>